<reference evidence="2" key="1">
    <citation type="journal article" date="2015" name="Nat. Genet.">
        <title>The genome and transcriptome of the zoonotic hookworm Ancylostoma ceylanicum identify infection-specific gene families.</title>
        <authorList>
            <person name="Schwarz E.M."/>
            <person name="Hu Y."/>
            <person name="Antoshechkin I."/>
            <person name="Miller M.M."/>
            <person name="Sternberg P.W."/>
            <person name="Aroian R.V."/>
        </authorList>
    </citation>
    <scope>NUCLEOTIDE SEQUENCE</scope>
    <source>
        <strain evidence="2">HY135</strain>
    </source>
</reference>
<dbReference type="STRING" id="53326.A0A016UQM6"/>
<evidence type="ECO:0000313" key="2">
    <source>
        <dbReference type="Proteomes" id="UP000024635"/>
    </source>
</evidence>
<dbReference type="AlphaFoldDB" id="A0A016UQM6"/>
<accession>A0A016UQM6</accession>
<gene>
    <name evidence="1" type="primary">Acey_s0030.g2081</name>
    <name evidence="1" type="ORF">Y032_0030g2081</name>
</gene>
<protein>
    <recommendedName>
        <fullName evidence="3">Retrotransposon gag domain-containing protein</fullName>
    </recommendedName>
</protein>
<name>A0A016UQM6_9BILA</name>
<proteinExistence type="predicted"/>
<comment type="caution">
    <text evidence="1">The sequence shown here is derived from an EMBL/GenBank/DDBJ whole genome shotgun (WGS) entry which is preliminary data.</text>
</comment>
<dbReference type="EMBL" id="JARK01001366">
    <property type="protein sequence ID" value="EYC17485.1"/>
    <property type="molecule type" value="Genomic_DNA"/>
</dbReference>
<evidence type="ECO:0000313" key="1">
    <source>
        <dbReference type="EMBL" id="EYC17485.1"/>
    </source>
</evidence>
<evidence type="ECO:0008006" key="3">
    <source>
        <dbReference type="Google" id="ProtNLM"/>
    </source>
</evidence>
<organism evidence="1 2">
    <name type="scientific">Ancylostoma ceylanicum</name>
    <dbReference type="NCBI Taxonomy" id="53326"/>
    <lineage>
        <taxon>Eukaryota</taxon>
        <taxon>Metazoa</taxon>
        <taxon>Ecdysozoa</taxon>
        <taxon>Nematoda</taxon>
        <taxon>Chromadorea</taxon>
        <taxon>Rhabditida</taxon>
        <taxon>Rhabditina</taxon>
        <taxon>Rhabditomorpha</taxon>
        <taxon>Strongyloidea</taxon>
        <taxon>Ancylostomatidae</taxon>
        <taxon>Ancylostomatinae</taxon>
        <taxon>Ancylostoma</taxon>
    </lineage>
</organism>
<sequence>MDADASRMFAARTLPDVEIFNDQQGKKFEDFLARFAMKYQNLGLSNEMLVHLLLSKLDGFPKAVAEALPKHIREGNFDVLVDTLKDKFKLNDSAEQMKAYMELKRLRKKGDVTRYCLELESLTSKAYSDASNEELSRTRAGELLAQLSDWPEYLQLYTTIELAPKGCAYEMVKNMAQRCERSKEVAATL</sequence>
<keyword evidence="2" id="KW-1185">Reference proteome</keyword>
<dbReference type="OrthoDB" id="5860120at2759"/>
<dbReference type="Proteomes" id="UP000024635">
    <property type="component" value="Unassembled WGS sequence"/>
</dbReference>